<feature type="domain" description="EGF-like" evidence="2">
    <location>
        <begin position="884"/>
        <end position="916"/>
    </location>
</feature>
<feature type="domain" description="EGF-like" evidence="2">
    <location>
        <begin position="432"/>
        <end position="466"/>
    </location>
</feature>
<dbReference type="Proteomes" id="UP000230233">
    <property type="component" value="Chromosome X"/>
</dbReference>
<feature type="compositionally biased region" description="Gly residues" evidence="1">
    <location>
        <begin position="2438"/>
        <end position="2449"/>
    </location>
</feature>
<feature type="domain" description="EGF-like" evidence="2">
    <location>
        <begin position="1176"/>
        <end position="1210"/>
    </location>
</feature>
<feature type="domain" description="EGF-like" evidence="2">
    <location>
        <begin position="336"/>
        <end position="370"/>
    </location>
</feature>
<dbReference type="OrthoDB" id="504708at2759"/>
<dbReference type="GO" id="GO:0005975">
    <property type="term" value="P:carbohydrate metabolic process"/>
    <property type="evidence" value="ECO:0007669"/>
    <property type="project" value="InterPro"/>
</dbReference>
<dbReference type="SMART" id="SM00181">
    <property type="entry name" value="EGF"/>
    <property type="match status" value="31"/>
</dbReference>
<feature type="compositionally biased region" description="Low complexity" evidence="1">
    <location>
        <begin position="2037"/>
        <end position="2060"/>
    </location>
</feature>
<feature type="domain" description="EGF-like" evidence="2">
    <location>
        <begin position="2509"/>
        <end position="2543"/>
    </location>
</feature>
<comment type="caution">
    <text evidence="3">The sequence shown here is derived from an EMBL/GenBank/DDBJ whole genome shotgun (WGS) entry which is preliminary data.</text>
</comment>
<organism evidence="3 4">
    <name type="scientific">Caenorhabditis nigoni</name>
    <dbReference type="NCBI Taxonomy" id="1611254"/>
    <lineage>
        <taxon>Eukaryota</taxon>
        <taxon>Metazoa</taxon>
        <taxon>Ecdysozoa</taxon>
        <taxon>Nematoda</taxon>
        <taxon>Chromadorea</taxon>
        <taxon>Rhabditida</taxon>
        <taxon>Rhabditina</taxon>
        <taxon>Rhabditomorpha</taxon>
        <taxon>Rhabditoidea</taxon>
        <taxon>Rhabditidae</taxon>
        <taxon>Peloderinae</taxon>
        <taxon>Caenorhabditis</taxon>
    </lineage>
</organism>
<feature type="domain" description="EGF-like" evidence="2">
    <location>
        <begin position="1615"/>
        <end position="1652"/>
    </location>
</feature>
<accession>A0A2G5STY8</accession>
<feature type="domain" description="EGF-like" evidence="2">
    <location>
        <begin position="1036"/>
        <end position="1068"/>
    </location>
</feature>
<feature type="domain" description="EGF-like" evidence="2">
    <location>
        <begin position="387"/>
        <end position="419"/>
    </location>
</feature>
<sequence>MERAGSRRELVSKEVDKIKNFGLANDRRSSGNNQLQQYTMRVLLAISVIYHITIAQQVGINVPCNKELDGLLTADPDGDERAFMSCQGVGVGTIGFWERKLCPNNMVFDFINQQCKEQKKKARKQQTLSIAILNNSCANGETCIGGSVCDLDTLRCMCPYGTTPKLDTLSCESSQPPFVSATVDGPPAQFFNSFNGAQGNRNNNGFVPFPQQPEVPDFQPNNNFKFGNNQPNNNNFGNNQNNRNSDFNWNPNFNWNNNKQAPMNNMNNNNNNNGGSSEFNPFQPNPNQKFVFNFNKNQGGNMNNNNMNNMNNNNNQNVQVPEVKPKVATLAIPGASCKSNEICVGGSICTLPIGICLCPGDLEARDGECVLPAASTISVQKVGIGALCSDLAECDHGSSCVMGRCTCVSPLVQHEGKCVLRQQQKFVGPGELCDNGEICGKGSVCDVMIPVCVCPAHTDLSNGECISVSSAQTTQPVQIMTPPPTLPPVQVPVQTLPPQTRPPPPPVQQTQPPIQTAAKPVFFQTTQPPRPTYMTTQPTTPFIPKQIYTAPPQIPKSSIKINPLKIGGSKQAGVGVRCSLNTDCMIGAYCNGNTNPPSCQCLSTHVNIEGRCEKVIYPGQVGCRSDLQCHAAHSGTHCIDRICVCPEGQKAVDQTCVSGTSSPNQPCGFSSSNPCSNQSVCYQNLCICPDRYTYNLSSQSCDIFFPEPTECSKACFYPYACVNDVCVCPDNIDCVNLITKEWPQSKRTKRQADGCLENQEICKSRNAICIDGICQCPPSFQEKNGICVPEKLDVRLRDSNCTSSSNCPVHYSCENGKCRCESEEFDINDNCQPLHFYGAFKNINNQCTSKDRCAGGSKCKDALCQCVDGAVEITGKCKQFPGGHCSNGEMCSGGSSCYLGKCRCDPSRTLDNQRCVQTAVPIGSTCRRGQTCVNGAACRFGMCMCVSKTVAVLGRCVNGDDAVATSVSDNKIIGEDKKPGMPCLPEDTCLAGSTCQDGVCLCDADLVLENDRCLILTTQESTSSTGSIETLPKNNDCSSDDFCPVNGKCIDGQCICLPGFKLNNDICQKDKISFSSHPGKAIPGSQCTSTSECSFRTKCIDGVCRCKRGETIIESTCRSAIHHVLPGLTCDPSNGYDCVGESICQYGVCKCQRRLVSDGQKCVPIHLALLVIPGKSCANGEPCGGGSYCAKDGICRCPNDEVADVNKKCVKKHSVISVFNKIKPIATTAPPMTTTTVYTTTLDNSYVQRKIDELEKMEMEFKNSIPTDLTPPAVHRPSTSILAGHQCTQNSECPSFSFCFANSCNCMAGFRATSGICEPAIAVGEPCVTSNQCFDDSECVFGICTCTGANCKDTKMAHPGEDCTSVKTVCSYNSYCSLMSGVCECPSGMATKGKKCENTFESIGKDCVTSRNCQKSSYCDNGYCVCKNGHKIADNMCFNSPPEYKSFSILPFDKNIGENTPLQNSLKNEFRGLQEVSNEGLFHTTTKFPEILSFTMIPPPPETNQPNSNFPQIFSSFPIAYGAKTVAEEENNSTMKYKIAFPGEYCGNGEVCLGNSICENHFCRCLQDVAAENGICPPQVDDLRVLGLQPLGREFRFSQGKKIEMRRTSSLPLENCQNEETCENNSTCQSILGLGLICQCVEDTVLWNGECLASEDSYSLIPIDGSCDQDSMCLSGSECVSGKCECGDDKRLILGICVIVALPETSCENGEVCINGSICGDSNCECPDGTRNDNGNCVASASKKFLNEEEEEESQNFVNLEEEQSNDDEPSLRSLVRRELASIDCANDSECQPNFKCLDYVCVCDGNTENCLESIVDLRESVTPGSGCDKNRKCGNDSICYKNYCVCSYEDLPENDQCVSRDWHIGFGSQCSNVTRCREDLTCLGGICMCKFGDLKCNPNEPITSPPGGSCSNLRECTGGSVCREGWCICPDSSMIVNRGICIQSGPKPTLPPRTSIPHVPLPPQLPISVHVPQVTITKAQPFVTEAPPQGKKIVPGGRCGPIDVCVGGSNCIEGFCLCPAGQQPSNNGRCEKFTTTSTSRQTTLPSTTMTTQGTTYTTTPAPPPPTTSVFSFTIADLLSTRRQPAFIEIPTHVPLTTTAIQTDDECTAIGLICKGNTVCLNKSCQCPENYVLHHDGCVSPEEAARRKARGKARHEATTARVYSKPGEACTQGQTCVGGSTCSFRKLCECPQDKSEISQGQCVTPKKVEAVPGASCNANTQCTKGSTCESGLCRCQPGYIAVSGNCVALPMSTTPKMKVMAKPLESCESGEVCEGGSSCDYDTGICMCPPGQIVFNVQCMPPPTQPQLTTRVTVPTKAAPVVTPRPLHSTDCEQDANCGENKICVSGKCKCRPGFVDNSGTCEPLEDIDVIERPIPVSYAKHKVATLSERMLPREQIEISNIEPVAVATPARQETVTQKPRIVGPPIRRPRPKNKNSGGSGGGGGGSGGSRSYKTGSGNANCPPGNEPTRDDSGKLIICNGLEPNCPPRSYCYITSGGIRGRSLKYGQACDRYQDKCINGAKCIDKICKCSPGFLLAPNGWCEGFDLAKAIEMNKQSVETAPPTKANRIIQTKKQNVITTTTTRAPVQQQVVTENSFPTPPSNIFGFPDRRTTKPVPKVAAVGSACRPIDICLGESVCTNGFCHCPKGYIRQNGQCISTESKHKVAKVGETCKNGEICAGGSICDYDRKRCICAAQHVAIRGICKQKSAPAFAAPGDTCSMREKCTGGATCVEGMCQCDDHHFAEDGYCRPIEARSSKVQFVNGAGLRFSSMQVPNRQRAQPCNTAECKLPNCFCSDDGRQAPGGLRPDETPQFVVLTFDDAVNGKTFPDYKKLFENDVLKNPNGCDVKATFFISHEWTNYDAVNWLVQKNMEIASNSISHESLEHENTNRWLNEMDGQRRILAKFGGAPEEQIVGIRSPQLALGGDNQFEMMSGAEFLWDNSMSANPGIHGEPFWPQTMDYQVAWDCHEESCPKSSFPGIWTVPLNQFYGSYMRQIDSFRRSSMLRAAVDLNNTVDELEEIIMRNFERSYSANRAPYVLSLNADFLQLGGQNKGMKAVQRFLNKMSANKDVYIVTIKQLIDWMKRPVPINQMKASKAVGCPITLSFNRNPSLSTCDKPNKCLYSTPSLSSQEHQFLTCLPCPTMYPWLENPAGGIV</sequence>
<dbReference type="Gene3D" id="3.20.20.370">
    <property type="entry name" value="Glycoside hydrolase/deacetylase"/>
    <property type="match status" value="1"/>
</dbReference>
<evidence type="ECO:0000256" key="1">
    <source>
        <dbReference type="SAM" id="MobiDB-lite"/>
    </source>
</evidence>
<feature type="domain" description="EGF-like" evidence="2">
    <location>
        <begin position="2266"/>
        <end position="2300"/>
    </location>
</feature>
<dbReference type="SUPFAM" id="SSF88713">
    <property type="entry name" value="Glycoside hydrolase/deacetylase"/>
    <property type="match status" value="1"/>
</dbReference>
<gene>
    <name evidence="3" type="primary">Cni-lgx-1</name>
    <name evidence="3" type="synonym">Cnig_chr_X.g24325</name>
    <name evidence="3" type="ORF">B9Z55_024325</name>
</gene>
<feature type="domain" description="EGF-like" evidence="2">
    <location>
        <begin position="925"/>
        <end position="957"/>
    </location>
</feature>
<dbReference type="SMART" id="SM00289">
    <property type="entry name" value="WR1"/>
    <property type="match status" value="21"/>
</dbReference>
<dbReference type="Pfam" id="PF01522">
    <property type="entry name" value="Polysacc_deac_1"/>
    <property type="match status" value="1"/>
</dbReference>
<feature type="domain" description="EGF-like" evidence="2">
    <location>
        <begin position="622"/>
        <end position="657"/>
    </location>
</feature>
<evidence type="ECO:0000259" key="2">
    <source>
        <dbReference type="SMART" id="SM00181"/>
    </source>
</evidence>
<feature type="domain" description="EGF-like" evidence="2">
    <location>
        <begin position="1412"/>
        <end position="1438"/>
    </location>
</feature>
<dbReference type="InterPro" id="IPR011330">
    <property type="entry name" value="Glyco_hydro/deAcase_b/a-brl"/>
</dbReference>
<feature type="domain" description="EGF-like" evidence="2">
    <location>
        <begin position="2625"/>
        <end position="2657"/>
    </location>
</feature>
<feature type="domain" description="EGF-like" evidence="2">
    <location>
        <begin position="1086"/>
        <end position="1118"/>
    </location>
</feature>
<dbReference type="InterPro" id="IPR006150">
    <property type="entry name" value="Cys_repeat_1"/>
</dbReference>
<reference evidence="4" key="1">
    <citation type="submission" date="2017-10" db="EMBL/GenBank/DDBJ databases">
        <title>Rapid genome shrinkage in a self-fertile nematode reveals novel sperm competition proteins.</title>
        <authorList>
            <person name="Yin D."/>
            <person name="Schwarz E.M."/>
            <person name="Thomas C.G."/>
            <person name="Felde R.L."/>
            <person name="Korf I.F."/>
            <person name="Cutter A.D."/>
            <person name="Schartner C.M."/>
            <person name="Ralston E.J."/>
            <person name="Meyer B.J."/>
            <person name="Haag E.S."/>
        </authorList>
    </citation>
    <scope>NUCLEOTIDE SEQUENCE [LARGE SCALE GENOMIC DNA]</scope>
    <source>
        <strain evidence="4">JU1422</strain>
    </source>
</reference>
<feature type="domain" description="EGF-like" evidence="2">
    <location>
        <begin position="846"/>
        <end position="878"/>
    </location>
</feature>
<feature type="domain" description="EGF-like" evidence="2">
    <location>
        <begin position="1362"/>
        <end position="1397"/>
    </location>
</feature>
<dbReference type="STRING" id="1611254.A0A2G5STY8"/>
<dbReference type="InterPro" id="IPR000742">
    <property type="entry name" value="EGF"/>
</dbReference>
<feature type="domain" description="EGF-like" evidence="2">
    <location>
        <begin position="2718"/>
        <end position="2750"/>
    </location>
</feature>
<feature type="domain" description="EGF-like" evidence="2">
    <location>
        <begin position="1999"/>
        <end position="2032"/>
    </location>
</feature>
<feature type="domain" description="EGF-like" evidence="2">
    <location>
        <begin position="982"/>
        <end position="1014"/>
    </location>
</feature>
<name>A0A2G5STY8_9PELO</name>
<feature type="region of interest" description="Disordered" evidence="1">
    <location>
        <begin position="2037"/>
        <end position="2067"/>
    </location>
</feature>
<dbReference type="Pfam" id="PF01683">
    <property type="entry name" value="EB"/>
    <property type="match status" value="10"/>
</dbReference>
<dbReference type="PANTHER" id="PTHR45985">
    <property type="match status" value="1"/>
</dbReference>
<feature type="region of interest" description="Disordered" evidence="1">
    <location>
        <begin position="2410"/>
        <end position="2469"/>
    </location>
</feature>
<keyword evidence="4" id="KW-1185">Reference proteome</keyword>
<feature type="domain" description="EGF-like" evidence="2">
    <location>
        <begin position="1666"/>
        <end position="1698"/>
    </location>
</feature>
<feature type="region of interest" description="Disordered" evidence="1">
    <location>
        <begin position="264"/>
        <end position="283"/>
    </location>
</feature>
<evidence type="ECO:0000313" key="4">
    <source>
        <dbReference type="Proteomes" id="UP000230233"/>
    </source>
</evidence>
<dbReference type="EMBL" id="PDUG01000006">
    <property type="protein sequence ID" value="PIC18428.1"/>
    <property type="molecule type" value="Genomic_DNA"/>
</dbReference>
<feature type="domain" description="EGF-like" evidence="2">
    <location>
        <begin position="666"/>
        <end position="702"/>
    </location>
</feature>
<feature type="domain" description="EGF-like" evidence="2">
    <location>
        <begin position="1706"/>
        <end position="1738"/>
    </location>
</feature>
<feature type="domain" description="EGF-like" evidence="2">
    <location>
        <begin position="136"/>
        <end position="172"/>
    </location>
</feature>
<feature type="domain" description="EGF-like" evidence="2">
    <location>
        <begin position="2169"/>
        <end position="2203"/>
    </location>
</feature>
<dbReference type="InterPro" id="IPR052740">
    <property type="entry name" value="CE4"/>
</dbReference>
<feature type="domain" description="EGF-like" evidence="2">
    <location>
        <begin position="2671"/>
        <end position="2705"/>
    </location>
</feature>
<proteinExistence type="predicted"/>
<dbReference type="InterPro" id="IPR006149">
    <property type="entry name" value="EB_dom"/>
</dbReference>
<protein>
    <recommendedName>
        <fullName evidence="2">EGF-like domain-containing protein</fullName>
    </recommendedName>
</protein>
<feature type="domain" description="EGF-like" evidence="2">
    <location>
        <begin position="2106"/>
        <end position="2139"/>
    </location>
</feature>
<dbReference type="GO" id="GO:0016810">
    <property type="term" value="F:hydrolase activity, acting on carbon-nitrogen (but not peptide) bonds"/>
    <property type="evidence" value="ECO:0007669"/>
    <property type="project" value="InterPro"/>
</dbReference>
<dbReference type="PANTHER" id="PTHR45985:SF11">
    <property type="entry name" value="EGF-LIKE DOMAIN-CONTAINING PROTEIN"/>
    <property type="match status" value="1"/>
</dbReference>
<evidence type="ECO:0000313" key="3">
    <source>
        <dbReference type="EMBL" id="PIC18428.1"/>
    </source>
</evidence>
<feature type="domain" description="EGF-like" evidence="2">
    <location>
        <begin position="2215"/>
        <end position="2247"/>
    </location>
</feature>
<feature type="domain" description="EGF-like" evidence="2">
    <location>
        <begin position="1910"/>
        <end position="1943"/>
    </location>
</feature>
<dbReference type="InterPro" id="IPR002509">
    <property type="entry name" value="NODB_dom"/>
</dbReference>
<feature type="domain" description="EGF-like" evidence="2">
    <location>
        <begin position="577"/>
        <end position="613"/>
    </location>
</feature>
<feature type="domain" description="EGF-like" evidence="2">
    <location>
        <begin position="754"/>
        <end position="788"/>
    </location>
</feature>
<feature type="domain" description="EGF-like" evidence="2">
    <location>
        <begin position="2331"/>
        <end position="2363"/>
    </location>
</feature>